<comment type="catalytic activity">
    <reaction evidence="7">
        <text>ATP + H2O = ADP + phosphate + H(+)</text>
        <dbReference type="Rhea" id="RHEA:13065"/>
        <dbReference type="ChEBI" id="CHEBI:15377"/>
        <dbReference type="ChEBI" id="CHEBI:15378"/>
        <dbReference type="ChEBI" id="CHEBI:30616"/>
        <dbReference type="ChEBI" id="CHEBI:43474"/>
        <dbReference type="ChEBI" id="CHEBI:456216"/>
        <dbReference type="EC" id="3.6.4.13"/>
    </reaction>
</comment>
<sequence>MGKPHLTSMKFADLDLHDSLKESLADNGYEFCTEIQEKALPDLLKGRDVTGQAQTGTGKTATFLLATLNHLMTTPVEEEKKGPYAIIMAPTRELAVQIYDDAKMLGRYTGLKYALLYGGAAYGTQSEALEADPDIVIGTVGRILDFFKQRKFNLRSVEVFVLDEADRMFDLGFINDIRFLLKQMPKATERQNMLFSATFSQRILELAYEHMSDPLTIKVESEQVTGARITQQLYHVSSDEKLPLLFGLLKKEKAERSIVFVNTKRAADQVFDTLNVNGFKAAVLSGDIPQNRREKLLEEFKNGELDIMVATDVAARGLHIPAVSHVFNYDLPQDVEDYVHRIGRTARAGAEGTAISFACEEYVYSLMDIQDYIKEEIPVAVITEELLITPEVTAEKRKYPRKGRTPRSANGHQGNERNHNRGRGNNRNNPRNSARNSHNRNDNAGHNDETKASDQIVENAQNSVQTENKGQPTNDHQKNDTNGENSNRRKPRTPRRTPRRRQEGQENSQNSEVDNVASANNGKVVDQGEGQNNERKTQRRPRRTLRRNRRPNQVNSNKSEGTEL</sequence>
<dbReference type="InterPro" id="IPR050079">
    <property type="entry name" value="DEAD_box_RNA_helicase"/>
</dbReference>
<evidence type="ECO:0000256" key="1">
    <source>
        <dbReference type="ARBA" id="ARBA00022490"/>
    </source>
</evidence>
<dbReference type="SUPFAM" id="SSF52540">
    <property type="entry name" value="P-loop containing nucleoside triphosphate hydrolases"/>
    <property type="match status" value="1"/>
</dbReference>
<name>A0ABZ3BXX4_9GAMM</name>
<keyword evidence="1 7" id="KW-0963">Cytoplasm</keyword>
<feature type="compositionally biased region" description="Low complexity" evidence="9">
    <location>
        <begin position="423"/>
        <end position="436"/>
    </location>
</feature>
<keyword evidence="4 7" id="KW-0347">Helicase</keyword>
<evidence type="ECO:0000259" key="10">
    <source>
        <dbReference type="PROSITE" id="PS51192"/>
    </source>
</evidence>
<comment type="function">
    <text evidence="7">DEAD-box RNA helicase involved in RNA degradation. Has RNA-dependent ATPase activity and unwinds double-stranded RNA.</text>
</comment>
<keyword evidence="3 7" id="KW-0378">Hydrolase</keyword>
<evidence type="ECO:0000313" key="14">
    <source>
        <dbReference type="Proteomes" id="UP001449178"/>
    </source>
</evidence>
<dbReference type="HAMAP" id="MF_00661">
    <property type="entry name" value="DEAD_helicase_RhlB"/>
    <property type="match status" value="1"/>
</dbReference>
<evidence type="ECO:0000259" key="11">
    <source>
        <dbReference type="PROSITE" id="PS51194"/>
    </source>
</evidence>
<organism evidence="13 14">
    <name type="scientific">Ignatzschineria larvae DSM 13226</name>
    <dbReference type="NCBI Taxonomy" id="1111732"/>
    <lineage>
        <taxon>Bacteria</taxon>
        <taxon>Pseudomonadati</taxon>
        <taxon>Pseudomonadota</taxon>
        <taxon>Gammaproteobacteria</taxon>
        <taxon>Cardiobacteriales</taxon>
        <taxon>Ignatzschineriaceae</taxon>
        <taxon>Ignatzschineria</taxon>
    </lineage>
</organism>
<evidence type="ECO:0000259" key="12">
    <source>
        <dbReference type="PROSITE" id="PS51195"/>
    </source>
</evidence>
<dbReference type="InterPro" id="IPR014014">
    <property type="entry name" value="RNA_helicase_DEAD_Q_motif"/>
</dbReference>
<evidence type="ECO:0000256" key="3">
    <source>
        <dbReference type="ARBA" id="ARBA00022801"/>
    </source>
</evidence>
<comment type="subunit">
    <text evidence="7">Component of the RNA degradosome, which is a multiprotein complex involved in RNA processing and mRNA degradation.</text>
</comment>
<feature type="compositionally biased region" description="Polar residues" evidence="9">
    <location>
        <begin position="456"/>
        <end position="474"/>
    </location>
</feature>
<dbReference type="Pfam" id="PF00271">
    <property type="entry name" value="Helicase_C"/>
    <property type="match status" value="1"/>
</dbReference>
<dbReference type="InterPro" id="IPR023554">
    <property type="entry name" value="RNA_helicase_ATP-dep_RhlB"/>
</dbReference>
<dbReference type="SMART" id="SM00487">
    <property type="entry name" value="DEXDc"/>
    <property type="match status" value="1"/>
</dbReference>
<dbReference type="InterPro" id="IPR044742">
    <property type="entry name" value="DEAD/DEAH_RhlB"/>
</dbReference>
<dbReference type="PANTHER" id="PTHR47959:SF10">
    <property type="entry name" value="ATP-DEPENDENT RNA HELICASE RHLB"/>
    <property type="match status" value="1"/>
</dbReference>
<feature type="region of interest" description="Disordered" evidence="9">
    <location>
        <begin position="397"/>
        <end position="564"/>
    </location>
</feature>
<feature type="short sequence motif" description="Q motif" evidence="8">
    <location>
        <begin position="9"/>
        <end position="37"/>
    </location>
</feature>
<feature type="domain" description="Helicase C-terminal" evidence="11">
    <location>
        <begin position="228"/>
        <end position="388"/>
    </location>
</feature>
<dbReference type="GO" id="GO:0004386">
    <property type="term" value="F:helicase activity"/>
    <property type="evidence" value="ECO:0007669"/>
    <property type="project" value="UniProtKB-KW"/>
</dbReference>
<reference evidence="13 14" key="1">
    <citation type="submission" date="2024-03" db="EMBL/GenBank/DDBJ databases">
        <title>Complete Genome Sequence and Annotation of Ignatzschineria larvae DSM 13226.</title>
        <authorList>
            <person name="Cantrell E."/>
            <person name="Burcham Z.M."/>
        </authorList>
    </citation>
    <scope>NUCLEOTIDE SEQUENCE [LARGE SCALE GENOMIC DNA]</scope>
    <source>
        <strain evidence="13 14">DSM 13226</strain>
    </source>
</reference>
<dbReference type="InterPro" id="IPR014001">
    <property type="entry name" value="Helicase_ATP-bd"/>
</dbReference>
<keyword evidence="5 7" id="KW-0067">ATP-binding</keyword>
<dbReference type="RefSeq" id="WP_084331455.1">
    <property type="nucleotide sequence ID" value="NZ_AZOD01000011.1"/>
</dbReference>
<dbReference type="CDD" id="cd00268">
    <property type="entry name" value="DEADc"/>
    <property type="match status" value="1"/>
</dbReference>
<dbReference type="CDD" id="cd18787">
    <property type="entry name" value="SF2_C_DEAD"/>
    <property type="match status" value="1"/>
</dbReference>
<dbReference type="InterPro" id="IPR000629">
    <property type="entry name" value="RNA-helicase_DEAD-box_CS"/>
</dbReference>
<dbReference type="EMBL" id="CP150637">
    <property type="protein sequence ID" value="WZW86947.1"/>
    <property type="molecule type" value="Genomic_DNA"/>
</dbReference>
<evidence type="ECO:0000256" key="9">
    <source>
        <dbReference type="SAM" id="MobiDB-lite"/>
    </source>
</evidence>
<evidence type="ECO:0000313" key="13">
    <source>
        <dbReference type="EMBL" id="WZW86947.1"/>
    </source>
</evidence>
<feature type="compositionally biased region" description="Basic residues" evidence="9">
    <location>
        <begin position="537"/>
        <end position="550"/>
    </location>
</feature>
<gene>
    <name evidence="7" type="primary">rhlB</name>
    <name evidence="13" type="ORF">WMO13_06025</name>
</gene>
<evidence type="ECO:0000256" key="6">
    <source>
        <dbReference type="ARBA" id="ARBA00022884"/>
    </source>
</evidence>
<feature type="domain" description="Helicase ATP-binding" evidence="10">
    <location>
        <begin position="40"/>
        <end position="217"/>
    </location>
</feature>
<evidence type="ECO:0000256" key="4">
    <source>
        <dbReference type="ARBA" id="ARBA00022806"/>
    </source>
</evidence>
<dbReference type="Pfam" id="PF00270">
    <property type="entry name" value="DEAD"/>
    <property type="match status" value="1"/>
</dbReference>
<protein>
    <recommendedName>
        <fullName evidence="7">ATP-dependent RNA helicase RhlB</fullName>
        <ecNumber evidence="7">3.6.4.13</ecNumber>
    </recommendedName>
</protein>
<dbReference type="InterPro" id="IPR027417">
    <property type="entry name" value="P-loop_NTPase"/>
</dbReference>
<feature type="compositionally biased region" description="Polar residues" evidence="9">
    <location>
        <begin position="505"/>
        <end position="521"/>
    </location>
</feature>
<dbReference type="Proteomes" id="UP001449178">
    <property type="component" value="Chromosome"/>
</dbReference>
<dbReference type="PROSITE" id="PS51192">
    <property type="entry name" value="HELICASE_ATP_BIND_1"/>
    <property type="match status" value="1"/>
</dbReference>
<keyword evidence="14" id="KW-1185">Reference proteome</keyword>
<comment type="similarity">
    <text evidence="7">Belongs to the DEAD box helicase family. RhlB subfamily.</text>
</comment>
<dbReference type="PROSITE" id="PS00039">
    <property type="entry name" value="DEAD_ATP_HELICASE"/>
    <property type="match status" value="1"/>
</dbReference>
<dbReference type="EC" id="3.6.4.13" evidence="7"/>
<dbReference type="InterPro" id="IPR011545">
    <property type="entry name" value="DEAD/DEAH_box_helicase_dom"/>
</dbReference>
<accession>A0ABZ3BXX4</accession>
<dbReference type="InterPro" id="IPR001650">
    <property type="entry name" value="Helicase_C-like"/>
</dbReference>
<proteinExistence type="inferred from homology"/>
<keyword evidence="6 7" id="KW-0694">RNA-binding</keyword>
<dbReference type="SMART" id="SM00490">
    <property type="entry name" value="HELICc"/>
    <property type="match status" value="1"/>
</dbReference>
<evidence type="ECO:0000256" key="8">
    <source>
        <dbReference type="PROSITE-ProRule" id="PRU00552"/>
    </source>
</evidence>
<comment type="subcellular location">
    <subcellularLocation>
        <location evidence="7">Cytoplasm</location>
    </subcellularLocation>
</comment>
<dbReference type="PROSITE" id="PS51195">
    <property type="entry name" value="Q_MOTIF"/>
    <property type="match status" value="1"/>
</dbReference>
<feature type="compositionally biased region" description="Polar residues" evidence="9">
    <location>
        <begin position="554"/>
        <end position="564"/>
    </location>
</feature>
<keyword evidence="2 7" id="KW-0547">Nucleotide-binding</keyword>
<evidence type="ECO:0000256" key="5">
    <source>
        <dbReference type="ARBA" id="ARBA00022840"/>
    </source>
</evidence>
<feature type="domain" description="DEAD-box RNA helicase Q" evidence="12">
    <location>
        <begin position="9"/>
        <end position="37"/>
    </location>
</feature>
<feature type="compositionally biased region" description="Basic residues" evidence="9">
    <location>
        <begin position="488"/>
        <end position="499"/>
    </location>
</feature>
<dbReference type="Gene3D" id="3.40.50.300">
    <property type="entry name" value="P-loop containing nucleotide triphosphate hydrolases"/>
    <property type="match status" value="2"/>
</dbReference>
<dbReference type="PROSITE" id="PS51194">
    <property type="entry name" value="HELICASE_CTER"/>
    <property type="match status" value="1"/>
</dbReference>
<evidence type="ECO:0000256" key="7">
    <source>
        <dbReference type="HAMAP-Rule" id="MF_00661"/>
    </source>
</evidence>
<dbReference type="PANTHER" id="PTHR47959">
    <property type="entry name" value="ATP-DEPENDENT RNA HELICASE RHLE-RELATED"/>
    <property type="match status" value="1"/>
</dbReference>
<evidence type="ECO:0000256" key="2">
    <source>
        <dbReference type="ARBA" id="ARBA00022741"/>
    </source>
</evidence>
<feature type="compositionally biased region" description="Basic and acidic residues" evidence="9">
    <location>
        <begin position="439"/>
        <end position="452"/>
    </location>
</feature>